<keyword evidence="4" id="KW-0472">Membrane</keyword>
<feature type="chain" id="PRO_5017432034" description="Galactose oxidase" evidence="6">
    <location>
        <begin position="22"/>
        <end position="978"/>
    </location>
</feature>
<feature type="region of interest" description="Disordered" evidence="5">
    <location>
        <begin position="713"/>
        <end position="758"/>
    </location>
</feature>
<evidence type="ECO:0000256" key="6">
    <source>
        <dbReference type="SAM" id="SignalP"/>
    </source>
</evidence>
<comment type="subcellular location">
    <subcellularLocation>
        <location evidence="1">Membrane</location>
        <topology evidence="1">Single-pass membrane protein</topology>
    </subcellularLocation>
</comment>
<reference evidence="7 8" key="1">
    <citation type="submission" date="2018-06" db="EMBL/GenBank/DDBJ databases">
        <title>Genome Sequence of the Brown Rot Fungal Pathogen Monilinia fructigena.</title>
        <authorList>
            <person name="Landi L."/>
            <person name="De Miccolis Angelini R.M."/>
            <person name="Pollastro S."/>
            <person name="Abate D."/>
            <person name="Faretra F."/>
            <person name="Romanazzi G."/>
        </authorList>
    </citation>
    <scope>NUCLEOTIDE SEQUENCE [LARGE SCALE GENOMIC DNA]</scope>
    <source>
        <strain evidence="7 8">Mfrg269</strain>
    </source>
</reference>
<keyword evidence="8" id="KW-1185">Reference proteome</keyword>
<dbReference type="InterPro" id="IPR051694">
    <property type="entry name" value="Immunoregulatory_rcpt-like"/>
</dbReference>
<keyword evidence="6" id="KW-0732">Signal</keyword>
<keyword evidence="2" id="KW-0812">Transmembrane</keyword>
<dbReference type="PANTHER" id="PTHR15549:SF27">
    <property type="entry name" value="CHITIN-BINDING TYPE-1 DOMAIN-CONTAINING PROTEIN"/>
    <property type="match status" value="1"/>
</dbReference>
<feature type="compositionally biased region" description="Polar residues" evidence="5">
    <location>
        <begin position="629"/>
        <end position="644"/>
    </location>
</feature>
<feature type="compositionally biased region" description="Polar residues" evidence="5">
    <location>
        <begin position="671"/>
        <end position="685"/>
    </location>
</feature>
<dbReference type="GO" id="GO:0016020">
    <property type="term" value="C:membrane"/>
    <property type="evidence" value="ECO:0007669"/>
    <property type="project" value="UniProtKB-SubCell"/>
</dbReference>
<dbReference type="AlphaFoldDB" id="A0A395J7V3"/>
<gene>
    <name evidence="7" type="ORF">DID88_007562</name>
</gene>
<proteinExistence type="predicted"/>
<organism evidence="7 8">
    <name type="scientific">Monilinia fructigena</name>
    <dbReference type="NCBI Taxonomy" id="38457"/>
    <lineage>
        <taxon>Eukaryota</taxon>
        <taxon>Fungi</taxon>
        <taxon>Dikarya</taxon>
        <taxon>Ascomycota</taxon>
        <taxon>Pezizomycotina</taxon>
        <taxon>Leotiomycetes</taxon>
        <taxon>Helotiales</taxon>
        <taxon>Sclerotiniaceae</taxon>
        <taxon>Monilinia</taxon>
    </lineage>
</organism>
<evidence type="ECO:0000256" key="2">
    <source>
        <dbReference type="ARBA" id="ARBA00022692"/>
    </source>
</evidence>
<feature type="compositionally biased region" description="Polar residues" evidence="5">
    <location>
        <begin position="908"/>
        <end position="922"/>
    </location>
</feature>
<evidence type="ECO:0000256" key="4">
    <source>
        <dbReference type="ARBA" id="ARBA00023136"/>
    </source>
</evidence>
<dbReference type="EMBL" id="QKRW01000005">
    <property type="protein sequence ID" value="RAL66779.1"/>
    <property type="molecule type" value="Genomic_DNA"/>
</dbReference>
<sequence>MRTKSFFVLWTLLVLIAISNAQTLPYNPTTILLPSSSSETDDVAFIFLVASESDTRPEFLFLNISATIFASNLTLEPFTPNLSFLDNNTAFVPTIGTYGDISLLTGSCSTPSSTELWTYTPENGAAGNGTWIKQEITVATDISSTGAAGADFLSKGFQFSTLVNANATYTDIYVYGGMCPRPSANISTWQSDAEYSNHMVRLLPGSESSYNLDLTANRGSPVAEAGFTATALTPSYSNASGIMTQAQNFILLGGHTNNAFINMSQVAIWSLPEESWSFVTVDSPSSTGGSNTELMLKSSVTRIDSRSGHTAVLTEDGSKVIVLGGWVGNVNQAADPQLAVLELGTGFGGSGDWKMVGTCESTIWRWVLWARCSNASWKCHDVLSDPCSSMLRVQHGYQITPIQLWCLIRWRKRRERRHEARERDLQSLSYNAAIAYLGPQEMSQTRSYSDSHEQYYDPGNAAESYEGLRTGEYVQGEVGSSNLRPRQVPRKALRNARGLYQPALTFDPSAVAGNVRASNIGIAGPIHPIYEADEDVDVISPIERYYTLVRFPTQEIEREIEAWVADWAAADALLHAQAKSHSTFGRNSPSRRANLITATGPASVSGELSEDSGRTASNLSERSMAPSVATLSRSGSGSQGATSNSLRGYITYAMNTITSGNAALIPMPDSPNAQTQPPGSSDSENTASTFTTAHSHSSFPKLQAEGVTLLPRPEQLTDQGPPSPTISLPRSPPRTPTRTTTAYVGSPSKNKPTGLGRRGWLGSLRKVFSPEGETAVEPTLNDREPSPISIGIDTSPRRTVSAGAALWRRKQGRGDWEDSEKIGAKRGRSNSLMNGNRPSIQGAKTGEARGLVNAIDEDDDEWDIERAIEDRVVQVMFTVPRERLRVVNHDVREDMSEGGSLGGRSRVASASGTLSRHPSQTLSREDDTNLARTESVESGGSKRRVRGKGKVSELVEMMEVGVVPGANESDLCYLLCYV</sequence>
<dbReference type="Proteomes" id="UP000249056">
    <property type="component" value="Unassembled WGS sequence"/>
</dbReference>
<name>A0A395J7V3_9HELO</name>
<dbReference type="OrthoDB" id="205993at2759"/>
<keyword evidence="3" id="KW-1133">Transmembrane helix</keyword>
<dbReference type="GO" id="GO:0071944">
    <property type="term" value="C:cell periphery"/>
    <property type="evidence" value="ECO:0007669"/>
    <property type="project" value="UniProtKB-ARBA"/>
</dbReference>
<evidence type="ECO:0000256" key="3">
    <source>
        <dbReference type="ARBA" id="ARBA00022989"/>
    </source>
</evidence>
<evidence type="ECO:0000313" key="8">
    <source>
        <dbReference type="Proteomes" id="UP000249056"/>
    </source>
</evidence>
<feature type="region of interest" description="Disordered" evidence="5">
    <location>
        <begin position="894"/>
        <end position="948"/>
    </location>
</feature>
<comment type="caution">
    <text evidence="7">The sequence shown here is derived from an EMBL/GenBank/DDBJ whole genome shotgun (WGS) entry which is preliminary data.</text>
</comment>
<dbReference type="InterPro" id="IPR015915">
    <property type="entry name" value="Kelch-typ_b-propeller"/>
</dbReference>
<evidence type="ECO:0008006" key="9">
    <source>
        <dbReference type="Google" id="ProtNLM"/>
    </source>
</evidence>
<accession>A0A395J7V3</accession>
<dbReference type="Gene3D" id="2.120.10.80">
    <property type="entry name" value="Kelch-type beta propeller"/>
    <property type="match status" value="1"/>
</dbReference>
<dbReference type="PANTHER" id="PTHR15549">
    <property type="entry name" value="PAIRED IMMUNOGLOBULIN-LIKE TYPE 2 RECEPTOR"/>
    <property type="match status" value="1"/>
</dbReference>
<evidence type="ECO:0000256" key="1">
    <source>
        <dbReference type="ARBA" id="ARBA00004167"/>
    </source>
</evidence>
<evidence type="ECO:0000256" key="5">
    <source>
        <dbReference type="SAM" id="MobiDB-lite"/>
    </source>
</evidence>
<feature type="compositionally biased region" description="Low complexity" evidence="5">
    <location>
        <begin position="686"/>
        <end position="699"/>
    </location>
</feature>
<feature type="signal peptide" evidence="6">
    <location>
        <begin position="1"/>
        <end position="21"/>
    </location>
</feature>
<feature type="region of interest" description="Disordered" evidence="5">
    <location>
        <begin position="771"/>
        <end position="797"/>
    </location>
</feature>
<evidence type="ECO:0000313" key="7">
    <source>
        <dbReference type="EMBL" id="RAL66779.1"/>
    </source>
</evidence>
<protein>
    <recommendedName>
        <fullName evidence="9">Galactose oxidase</fullName>
    </recommendedName>
</protein>
<feature type="region of interest" description="Disordered" evidence="5">
    <location>
        <begin position="663"/>
        <end position="700"/>
    </location>
</feature>
<feature type="region of interest" description="Disordered" evidence="5">
    <location>
        <begin position="599"/>
        <end position="644"/>
    </location>
</feature>